<comment type="caution">
    <text evidence="5">The sequence shown here is derived from an EMBL/GenBank/DDBJ whole genome shotgun (WGS) entry which is preliminary data.</text>
</comment>
<dbReference type="RefSeq" id="WP_049644972.1">
    <property type="nucleotide sequence ID" value="NZ_LFTY01000002.1"/>
</dbReference>
<dbReference type="Gene3D" id="1.10.10.10">
    <property type="entry name" value="Winged helix-like DNA-binding domain superfamily/Winged helix DNA-binding domain"/>
    <property type="match status" value="1"/>
</dbReference>
<evidence type="ECO:0000313" key="5">
    <source>
        <dbReference type="EMBL" id="KMW59502.1"/>
    </source>
</evidence>
<feature type="domain" description="HTH gntR-type" evidence="4">
    <location>
        <begin position="9"/>
        <end position="76"/>
    </location>
</feature>
<name>A0A0J9E9N0_9RHOB</name>
<dbReference type="SMART" id="SM00895">
    <property type="entry name" value="FCD"/>
    <property type="match status" value="1"/>
</dbReference>
<keyword evidence="3" id="KW-0804">Transcription</keyword>
<dbReference type="PRINTS" id="PR00035">
    <property type="entry name" value="HTHGNTR"/>
</dbReference>
<dbReference type="PANTHER" id="PTHR43537">
    <property type="entry name" value="TRANSCRIPTIONAL REGULATOR, GNTR FAMILY"/>
    <property type="match status" value="1"/>
</dbReference>
<evidence type="ECO:0000259" key="4">
    <source>
        <dbReference type="PROSITE" id="PS50949"/>
    </source>
</evidence>
<dbReference type="InterPro" id="IPR000524">
    <property type="entry name" value="Tscrpt_reg_HTH_GntR"/>
</dbReference>
<dbReference type="EMBL" id="LFTY01000002">
    <property type="protein sequence ID" value="KMW59502.1"/>
    <property type="molecule type" value="Genomic_DNA"/>
</dbReference>
<evidence type="ECO:0000256" key="3">
    <source>
        <dbReference type="ARBA" id="ARBA00023163"/>
    </source>
</evidence>
<proteinExistence type="predicted"/>
<organism evidence="5 6">
    <name type="scientific">Candidatus Rhodobacter oscarellae</name>
    <dbReference type="NCBI Taxonomy" id="1675527"/>
    <lineage>
        <taxon>Bacteria</taxon>
        <taxon>Pseudomonadati</taxon>
        <taxon>Pseudomonadota</taxon>
        <taxon>Alphaproteobacteria</taxon>
        <taxon>Rhodobacterales</taxon>
        <taxon>Rhodobacter group</taxon>
        <taxon>Rhodobacter</taxon>
    </lineage>
</organism>
<dbReference type="SUPFAM" id="SSF48008">
    <property type="entry name" value="GntR ligand-binding domain-like"/>
    <property type="match status" value="1"/>
</dbReference>
<dbReference type="Gene3D" id="1.20.120.530">
    <property type="entry name" value="GntR ligand-binding domain-like"/>
    <property type="match status" value="1"/>
</dbReference>
<evidence type="ECO:0000313" key="6">
    <source>
        <dbReference type="Proteomes" id="UP000037178"/>
    </source>
</evidence>
<dbReference type="SMART" id="SM00345">
    <property type="entry name" value="HTH_GNTR"/>
    <property type="match status" value="1"/>
</dbReference>
<dbReference type="InterPro" id="IPR008920">
    <property type="entry name" value="TF_FadR/GntR_C"/>
</dbReference>
<dbReference type="Pfam" id="PF00392">
    <property type="entry name" value="GntR"/>
    <property type="match status" value="1"/>
</dbReference>
<sequence>MTLPEFRPLPISGQVRNMLRARIAAGDLAPGEKLTETDLATRLNISRGPLREAILQLTEEGLLVKEAYKGLHVRSVSRQELGELYSMRTTLERFAFEEAWEKRTDAAFVDLKQRLDRLEQARALKDITGAVDGEIDFHSWVYELSGHGLLKSHWRKLVPLVQIYMSIHNRQHGITGVVMDANYEYIALAQGDDRDLLLNHINDHMQKGMDTVYASLETT</sequence>
<dbReference type="InterPro" id="IPR036390">
    <property type="entry name" value="WH_DNA-bd_sf"/>
</dbReference>
<reference evidence="5 6" key="1">
    <citation type="submission" date="2015-06" db="EMBL/GenBank/DDBJ databases">
        <title>Draft genome sequence of an Alphaproteobacteria species associated to the Mediterranean sponge Oscarella lobularis.</title>
        <authorList>
            <person name="Jourda C."/>
            <person name="Santini S."/>
            <person name="Claverie J.-M."/>
        </authorList>
    </citation>
    <scope>NUCLEOTIDE SEQUENCE [LARGE SCALE GENOMIC DNA]</scope>
    <source>
        <strain evidence="5">IGS</strain>
    </source>
</reference>
<gene>
    <name evidence="5" type="ORF">AIOL_004484</name>
</gene>
<protein>
    <submittedName>
        <fullName evidence="5">Transcriptional regulator, GntR family</fullName>
    </submittedName>
</protein>
<dbReference type="GO" id="GO:0003677">
    <property type="term" value="F:DNA binding"/>
    <property type="evidence" value="ECO:0007669"/>
    <property type="project" value="UniProtKB-KW"/>
</dbReference>
<accession>A0A0J9E9N0</accession>
<keyword evidence="6" id="KW-1185">Reference proteome</keyword>
<dbReference type="Proteomes" id="UP000037178">
    <property type="component" value="Unassembled WGS sequence"/>
</dbReference>
<dbReference type="Pfam" id="PF07729">
    <property type="entry name" value="FCD"/>
    <property type="match status" value="1"/>
</dbReference>
<dbReference type="PROSITE" id="PS50949">
    <property type="entry name" value="HTH_GNTR"/>
    <property type="match status" value="1"/>
</dbReference>
<evidence type="ECO:0000256" key="2">
    <source>
        <dbReference type="ARBA" id="ARBA00023125"/>
    </source>
</evidence>
<dbReference type="STRING" id="1675527.AIOL_004484"/>
<dbReference type="GO" id="GO:0003700">
    <property type="term" value="F:DNA-binding transcription factor activity"/>
    <property type="evidence" value="ECO:0007669"/>
    <property type="project" value="InterPro"/>
</dbReference>
<keyword evidence="1" id="KW-0805">Transcription regulation</keyword>
<dbReference type="PANTHER" id="PTHR43537:SF5">
    <property type="entry name" value="UXU OPERON TRANSCRIPTIONAL REGULATOR"/>
    <property type="match status" value="1"/>
</dbReference>
<dbReference type="CDD" id="cd07377">
    <property type="entry name" value="WHTH_GntR"/>
    <property type="match status" value="1"/>
</dbReference>
<keyword evidence="2" id="KW-0238">DNA-binding</keyword>
<dbReference type="PATRIC" id="fig|1675527.3.peg.4691"/>
<dbReference type="SUPFAM" id="SSF46785">
    <property type="entry name" value="Winged helix' DNA-binding domain"/>
    <property type="match status" value="1"/>
</dbReference>
<evidence type="ECO:0000256" key="1">
    <source>
        <dbReference type="ARBA" id="ARBA00023015"/>
    </source>
</evidence>
<dbReference type="InterPro" id="IPR036388">
    <property type="entry name" value="WH-like_DNA-bd_sf"/>
</dbReference>
<dbReference type="OrthoDB" id="8638122at2"/>
<dbReference type="AlphaFoldDB" id="A0A0J9E9N0"/>
<dbReference type="InterPro" id="IPR011711">
    <property type="entry name" value="GntR_C"/>
</dbReference>